<evidence type="ECO:0000256" key="1">
    <source>
        <dbReference type="SAM" id="MobiDB-lite"/>
    </source>
</evidence>
<comment type="caution">
    <text evidence="3">The sequence shown here is derived from an EMBL/GenBank/DDBJ whole genome shotgun (WGS) entry which is preliminary data.</text>
</comment>
<dbReference type="AlphaFoldDB" id="A0A433QB90"/>
<evidence type="ECO:0000256" key="2">
    <source>
        <dbReference type="SAM" id="SignalP"/>
    </source>
</evidence>
<feature type="signal peptide" evidence="2">
    <location>
        <begin position="1"/>
        <end position="20"/>
    </location>
</feature>
<reference evidence="3 4" key="1">
    <citation type="journal article" date="2018" name="New Phytol.">
        <title>Phylogenomics of Endogonaceae and evolution of mycorrhizas within Mucoromycota.</title>
        <authorList>
            <person name="Chang Y."/>
            <person name="Desiro A."/>
            <person name="Na H."/>
            <person name="Sandor L."/>
            <person name="Lipzen A."/>
            <person name="Clum A."/>
            <person name="Barry K."/>
            <person name="Grigoriev I.V."/>
            <person name="Martin F.M."/>
            <person name="Stajich J.E."/>
            <person name="Smith M.E."/>
            <person name="Bonito G."/>
            <person name="Spatafora J.W."/>
        </authorList>
    </citation>
    <scope>NUCLEOTIDE SEQUENCE [LARGE SCALE GENOMIC DNA]</scope>
    <source>
        <strain evidence="3 4">AD002</strain>
    </source>
</reference>
<feature type="chain" id="PRO_5018989832" evidence="2">
    <location>
        <begin position="21"/>
        <end position="205"/>
    </location>
</feature>
<name>A0A433QB90_9FUNG</name>
<sequence length="205" mass="21309">MRYITFLVLGALSLFAQAAAQSCWTNGDLGCANEGVTGDVWVCVNNNQVHQQCGAGSVCCMTNTGDAQCMSSCPPDRHGLVDSHIKMKAKRSKKGKAKHTAASGFTINNAIGTRYGVALKGNACGISGTNPSVAVHPSVSDHDILAQTISSSPSAGRMRMGMSPTSSTLSKIGNPVTFLLCPVAKPNPGKAGARAREESKRQGTQ</sequence>
<dbReference type="Proteomes" id="UP000274822">
    <property type="component" value="Unassembled WGS sequence"/>
</dbReference>
<feature type="region of interest" description="Disordered" evidence="1">
    <location>
        <begin position="185"/>
        <end position="205"/>
    </location>
</feature>
<evidence type="ECO:0000313" key="4">
    <source>
        <dbReference type="Proteomes" id="UP000274822"/>
    </source>
</evidence>
<gene>
    <name evidence="3" type="ORF">BC938DRAFT_483757</name>
</gene>
<dbReference type="PROSITE" id="PS51257">
    <property type="entry name" value="PROKAR_LIPOPROTEIN"/>
    <property type="match status" value="1"/>
</dbReference>
<evidence type="ECO:0000313" key="3">
    <source>
        <dbReference type="EMBL" id="RUS27066.1"/>
    </source>
</evidence>
<accession>A0A433QB90</accession>
<protein>
    <submittedName>
        <fullName evidence="3">Uncharacterized protein</fullName>
    </submittedName>
</protein>
<feature type="compositionally biased region" description="Basic and acidic residues" evidence="1">
    <location>
        <begin position="194"/>
        <end position="205"/>
    </location>
</feature>
<proteinExistence type="predicted"/>
<organism evidence="3 4">
    <name type="scientific">Jimgerdemannia flammicorona</name>
    <dbReference type="NCBI Taxonomy" id="994334"/>
    <lineage>
        <taxon>Eukaryota</taxon>
        <taxon>Fungi</taxon>
        <taxon>Fungi incertae sedis</taxon>
        <taxon>Mucoromycota</taxon>
        <taxon>Mucoromycotina</taxon>
        <taxon>Endogonomycetes</taxon>
        <taxon>Endogonales</taxon>
        <taxon>Endogonaceae</taxon>
        <taxon>Jimgerdemannia</taxon>
    </lineage>
</organism>
<keyword evidence="2" id="KW-0732">Signal</keyword>
<keyword evidence="4" id="KW-1185">Reference proteome</keyword>
<dbReference type="EMBL" id="RBNJ01009121">
    <property type="protein sequence ID" value="RUS27066.1"/>
    <property type="molecule type" value="Genomic_DNA"/>
</dbReference>